<evidence type="ECO:0000313" key="1">
    <source>
        <dbReference type="EMBL" id="WHO11561.1"/>
    </source>
</evidence>
<protein>
    <submittedName>
        <fullName evidence="1">Invasion associated locus B family protein</fullName>
    </submittedName>
</protein>
<dbReference type="EMBL" id="CP080388">
    <property type="protein sequence ID" value="WHO11561.1"/>
    <property type="molecule type" value="Genomic_DNA"/>
</dbReference>
<dbReference type="Proteomes" id="UP001225611">
    <property type="component" value="Chromosome 2"/>
</dbReference>
<sequence length="181" mass="19173">MLLISIVSAFDGAIAAAEDGSPFRLKPSDVVVPAGSVLGNYQRVVRPFENWELICDENLVSMKKICNVTQSIVDGEGKVAFSWSLAATDGGQPVMILRTRPDPDGDRMIVLNVPGRQKPVSIKIQACDVSVCTAFLPVGAMMREQIRQKATIAVSYSSAAMGNVSLKAPLAGLVAALAAIE</sequence>
<dbReference type="InterPro" id="IPR010642">
    <property type="entry name" value="Invasion_prot_B"/>
</dbReference>
<keyword evidence="2" id="KW-1185">Reference proteome</keyword>
<gene>
    <name evidence="1" type="ORF">KZ699_16735</name>
</gene>
<name>A0ABY8RVS2_9HYPH</name>
<evidence type="ECO:0000313" key="2">
    <source>
        <dbReference type="Proteomes" id="UP001225611"/>
    </source>
</evidence>
<proteinExistence type="predicted"/>
<accession>A0ABY8RVS2</accession>
<dbReference type="Gene3D" id="2.60.40.1880">
    <property type="entry name" value="Invasion associated locus B (IalB) protein"/>
    <property type="match status" value="1"/>
</dbReference>
<organism evidence="1 2">
    <name type="scientific">Agrobacterium cucumeris</name>
    <dbReference type="NCBI Taxonomy" id="2862866"/>
    <lineage>
        <taxon>Bacteria</taxon>
        <taxon>Pseudomonadati</taxon>
        <taxon>Pseudomonadota</taxon>
        <taxon>Alphaproteobacteria</taxon>
        <taxon>Hyphomicrobiales</taxon>
        <taxon>Rhizobiaceae</taxon>
        <taxon>Rhizobium/Agrobacterium group</taxon>
        <taxon>Agrobacterium</taxon>
    </lineage>
</organism>
<dbReference type="InterPro" id="IPR038696">
    <property type="entry name" value="IalB_sf"/>
</dbReference>
<dbReference type="Pfam" id="PF06776">
    <property type="entry name" value="IalB"/>
    <property type="match status" value="1"/>
</dbReference>
<reference evidence="1 2" key="1">
    <citation type="journal article" date="2023" name="Syst. Appl. Microbiol.">
        <title>Agrobacterium cucumeris sp. nov. isolated from crazy roots on cucumber (Cucumis sativus).</title>
        <authorList>
            <person name="Warabieda M."/>
            <person name="Kuzmanovic N."/>
            <person name="Trzcinski P."/>
            <person name="Pulawska J."/>
        </authorList>
    </citation>
    <scope>NUCLEOTIDE SEQUENCE [LARGE SCALE GENOMIC DNA]</scope>
    <source>
        <strain evidence="1 2">O132</strain>
    </source>
</reference>